<dbReference type="RefSeq" id="WP_197103081.1">
    <property type="nucleotide sequence ID" value="NZ_JACCEL010000001.1"/>
</dbReference>
<accession>A0ABS0LGN0</accession>
<evidence type="ECO:0000256" key="2">
    <source>
        <dbReference type="ARBA" id="ARBA00022801"/>
    </source>
</evidence>
<feature type="region of interest" description="Disordered" evidence="3">
    <location>
        <begin position="162"/>
        <end position="189"/>
    </location>
</feature>
<dbReference type="PANTHER" id="PTHR33308:SF9">
    <property type="entry name" value="PEPTIDOGLYCAN HYDROLASE FLGJ"/>
    <property type="match status" value="1"/>
</dbReference>
<evidence type="ECO:0000259" key="4">
    <source>
        <dbReference type="PROSITE" id="PS50835"/>
    </source>
</evidence>
<evidence type="ECO:0000313" key="5">
    <source>
        <dbReference type="EMBL" id="MBG9977224.1"/>
    </source>
</evidence>
<proteinExistence type="inferred from homology"/>
<comment type="similarity">
    <text evidence="1">Belongs to the glycosyl hydrolase 73 family.</text>
</comment>
<dbReference type="Gene3D" id="4.10.80.30">
    <property type="entry name" value="DNA polymerase, domain 6"/>
    <property type="match status" value="1"/>
</dbReference>
<dbReference type="InterPro" id="IPR051056">
    <property type="entry name" value="Glycosyl_Hydrolase_73"/>
</dbReference>
<dbReference type="Gene3D" id="1.10.530.10">
    <property type="match status" value="1"/>
</dbReference>
<evidence type="ECO:0000313" key="6">
    <source>
        <dbReference type="Proteomes" id="UP000823401"/>
    </source>
</evidence>
<dbReference type="InterPro" id="IPR002901">
    <property type="entry name" value="MGlyc_endo_b_GlcNAc-like_dom"/>
</dbReference>
<dbReference type="PANTHER" id="PTHR33308">
    <property type="entry name" value="PEPTIDOGLYCAN HYDROLASE FLGJ"/>
    <property type="match status" value="1"/>
</dbReference>
<gene>
    <name evidence="5" type="ORF">HYQ42_00370</name>
</gene>
<protein>
    <submittedName>
        <fullName evidence="5">Glucosaminidase domain-containing protein</fullName>
    </submittedName>
</protein>
<feature type="compositionally biased region" description="Polar residues" evidence="3">
    <location>
        <begin position="162"/>
        <end position="177"/>
    </location>
</feature>
<evidence type="ECO:0000256" key="1">
    <source>
        <dbReference type="ARBA" id="ARBA00010266"/>
    </source>
</evidence>
<dbReference type="PRINTS" id="PR01002">
    <property type="entry name" value="FLGFLGJ"/>
</dbReference>
<dbReference type="EMBL" id="JACCEL010000001">
    <property type="protein sequence ID" value="MBG9977224.1"/>
    <property type="molecule type" value="Genomic_DNA"/>
</dbReference>
<reference evidence="5 6" key="1">
    <citation type="submission" date="2020-07" db="EMBL/GenBank/DDBJ databases">
        <title>Facklamia lactis sp. nov., isolated from raw milk.</title>
        <authorList>
            <person name="Doll E.V."/>
            <person name="Huptas C."/>
            <person name="Staib L."/>
            <person name="Wenning M."/>
            <person name="Scherer S."/>
        </authorList>
    </citation>
    <scope>NUCLEOTIDE SEQUENCE [LARGE SCALE GENOMIC DNA]</scope>
    <source>
        <strain evidence="5 6">DSM 104272</strain>
    </source>
</reference>
<dbReference type="InterPro" id="IPR007110">
    <property type="entry name" value="Ig-like_dom"/>
</dbReference>
<feature type="region of interest" description="Disordered" evidence="3">
    <location>
        <begin position="765"/>
        <end position="784"/>
    </location>
</feature>
<keyword evidence="6" id="KW-1185">Reference proteome</keyword>
<dbReference type="Pfam" id="PF01832">
    <property type="entry name" value="Glucosaminidase"/>
    <property type="match status" value="1"/>
</dbReference>
<dbReference type="PROSITE" id="PS50835">
    <property type="entry name" value="IG_LIKE"/>
    <property type="match status" value="1"/>
</dbReference>
<feature type="domain" description="Ig-like" evidence="4">
    <location>
        <begin position="572"/>
        <end position="673"/>
    </location>
</feature>
<dbReference type="Proteomes" id="UP000823401">
    <property type="component" value="Unassembled WGS sequence"/>
</dbReference>
<dbReference type="SUPFAM" id="SSF52266">
    <property type="entry name" value="SGNH hydrolase"/>
    <property type="match status" value="1"/>
</dbReference>
<evidence type="ECO:0000256" key="3">
    <source>
        <dbReference type="SAM" id="MobiDB-lite"/>
    </source>
</evidence>
<name>A0ABS0LGN0_9LACT</name>
<sequence length="1077" mass="119295">MTTSQYLNSIKSGAIEGWRTHQVLPSITGAQAALESGWGTSSLAQSPYNNNFGIKASDDWTGRIVTMPTKEWTNSGYITVQADFRAYDSIADSVRDHAAFFTNTPWREQNYKDVIGERDYKKAAWALQNAPAPYATDPGYATKLINIIENNKLDEWDKEALTGQTTSPTTPSLNQPDMQPKPKKTGAELSTAGRSFVQSLKVSVIGDSLGVGTEPYLKQLIPNSNYDVVGSRQITHSIESLDGTRALTKMKSNGTLHDYVVVILGTNRGVTEQEVNNFASIAGNSRKVLFVNTASQVGHANEVSRVYNKLSTSLSNAYFVDWQTYALSMREAWYYSDGSNGEYIHMNAEGYRRHAEFIAQAIYESATADFSEETAVDTLTAYTNIATIELTPDGMISFDAFDMDGNKVHFDRDIGVKGLSSPMGDFHIYNHEANERWNTQDSNEFGANWIEGFYEDSNRKLDIMLIEEAAKYMDQHREPSAQYTVSLFEVPQNLSIGDTGIFIDHEFTPPLYIQARVLSISTSRTNSSLNKVTIGNVVELEPMEKDSTIALQGELSRVRDGIYDQWVKGEPPRLEIIALDSTTLTDENTEVLLICKVFQGNIEVTEQFSNFRWSRVSEDTVSDSYFNDVIYDAETSSVINVKARDLEGIASTFLCRVYDDANRLIGTISTTVSKTVRGKSAYELAIESGFEGTEEEWLESLKGETSVGQPGPPGENNFIHTAWADDDKGTGFTTAHEEGKTWLGTTVTESRADPEDWRAYDWQKVQGPKGNEGEKGEDGESASGINLLLNGDNSFSTTSYQVAQYTTTEDIKAGEEYTFTLRGTKKSTQNFGLWQNGGSNGLGSLTSLGDNLYQLTFTAVAPTADYRRIFRIYQPDSSTAGQATIEWATLVKGAVGLEKFIKSPEQLQGEIDNKASNSALTGVSNEVGALSKSQRQMQENMEAYLKQQEEYNQWLQDVEGDAKKANDLAEKVDSAQVDIQTELNDQAQKWVTQEGYIQFDGETNTISIASESKNTQMIIDDEALGFYSGGTRVAAITNQYLQIDRGIFTKSAQMGNHKFEPLASNPDHFILSYVKGG</sequence>
<comment type="caution">
    <text evidence="5">The sequence shown here is derived from an EMBL/GenBank/DDBJ whole genome shotgun (WGS) entry which is preliminary data.</text>
</comment>
<dbReference type="SMART" id="SM00047">
    <property type="entry name" value="LYZ2"/>
    <property type="match status" value="1"/>
</dbReference>
<organism evidence="5 6">
    <name type="scientific">Ruoffia tabacinasalis</name>
    <dbReference type="NCBI Taxonomy" id="87458"/>
    <lineage>
        <taxon>Bacteria</taxon>
        <taxon>Bacillati</taxon>
        <taxon>Bacillota</taxon>
        <taxon>Bacilli</taxon>
        <taxon>Lactobacillales</taxon>
        <taxon>Aerococcaceae</taxon>
        <taxon>Ruoffia</taxon>
    </lineage>
</organism>
<keyword evidence="2" id="KW-0378">Hydrolase</keyword>